<name>A0A3N0I1X8_9FIRM</name>
<reference evidence="4 5" key="1">
    <citation type="submission" date="2018-11" db="EMBL/GenBank/DDBJ databases">
        <title>Clostridium sp. nov., a member of the family Erysipelotrichaceae isolated from pig faeces.</title>
        <authorList>
            <person name="Chang Y.-H."/>
        </authorList>
    </citation>
    <scope>NUCLEOTIDE SEQUENCE [LARGE SCALE GENOMIC DNA]</scope>
    <source>
        <strain evidence="4 5">YH-panp20</strain>
    </source>
</reference>
<proteinExistence type="predicted"/>
<dbReference type="RefSeq" id="WP_128519204.1">
    <property type="nucleotide sequence ID" value="NZ_RJQC01000001.1"/>
</dbReference>
<dbReference type="InterPro" id="IPR028098">
    <property type="entry name" value="Glyco_trans_4-like_N"/>
</dbReference>
<dbReference type="PANTHER" id="PTHR46401">
    <property type="entry name" value="GLYCOSYLTRANSFERASE WBBK-RELATED"/>
    <property type="match status" value="1"/>
</dbReference>
<dbReference type="Pfam" id="PF00534">
    <property type="entry name" value="Glycos_transf_1"/>
    <property type="match status" value="1"/>
</dbReference>
<dbReference type="Gene3D" id="3.40.50.2000">
    <property type="entry name" value="Glycogen Phosphorylase B"/>
    <property type="match status" value="2"/>
</dbReference>
<dbReference type="AlphaFoldDB" id="A0A3N0I1X8"/>
<feature type="domain" description="Glycosyltransferase subfamily 4-like N-terminal" evidence="3">
    <location>
        <begin position="20"/>
        <end position="197"/>
    </location>
</feature>
<accession>A0A3N0I1X8</accession>
<sequence>MNILFISMSLELGCKDLYCDLIDSLLKRNHKITVVRSLPNITNTTFQQQESGLSVLDVKTGDPFSQNLFKKGLNQIMIGTYLKRAIKEYLLKENFDLILYATPPVTLAGVVKFCKEKYHAKTFLMLKDIFPQNAVDLGMMSKTGIIYKYFRNQEKKYYKYSDYIGCMSQANLEYVLKHNPEVKKEKIHIFPNSIEIDFTGKTIFNEDKTVFMFGGNLGKPQNISFLIDLSRRLKGYSKAEFIIVGGGTEQGKIIEYVTNEKPANLKFNRRLPQEEYEKLLQTADVGLISLDPRFTIPNVPSRMQSYMKLKKPILAITDIATDIKGMILDNDCGWWCDARNLSDAEKIIKTICENKENQKKKGLNGFEFLKREFDVELNADKIEDFYCNRNERKN</sequence>
<dbReference type="GO" id="GO:0009103">
    <property type="term" value="P:lipopolysaccharide biosynthetic process"/>
    <property type="evidence" value="ECO:0007669"/>
    <property type="project" value="TreeGrafter"/>
</dbReference>
<dbReference type="InterPro" id="IPR001296">
    <property type="entry name" value="Glyco_trans_1"/>
</dbReference>
<keyword evidence="1 4" id="KW-0808">Transferase</keyword>
<evidence type="ECO:0000313" key="5">
    <source>
        <dbReference type="Proteomes" id="UP000276568"/>
    </source>
</evidence>
<dbReference type="EMBL" id="RJQC01000001">
    <property type="protein sequence ID" value="RNM31023.1"/>
    <property type="molecule type" value="Genomic_DNA"/>
</dbReference>
<keyword evidence="5" id="KW-1185">Reference proteome</keyword>
<evidence type="ECO:0000259" key="3">
    <source>
        <dbReference type="Pfam" id="PF13439"/>
    </source>
</evidence>
<dbReference type="Pfam" id="PF13439">
    <property type="entry name" value="Glyco_transf_4"/>
    <property type="match status" value="1"/>
</dbReference>
<evidence type="ECO:0000313" key="4">
    <source>
        <dbReference type="EMBL" id="RNM31023.1"/>
    </source>
</evidence>
<evidence type="ECO:0000256" key="1">
    <source>
        <dbReference type="ARBA" id="ARBA00022679"/>
    </source>
</evidence>
<dbReference type="CDD" id="cd03794">
    <property type="entry name" value="GT4_WbuB-like"/>
    <property type="match status" value="1"/>
</dbReference>
<feature type="domain" description="Glycosyl transferase family 1" evidence="2">
    <location>
        <begin position="201"/>
        <end position="362"/>
    </location>
</feature>
<comment type="caution">
    <text evidence="4">The sequence shown here is derived from an EMBL/GenBank/DDBJ whole genome shotgun (WGS) entry which is preliminary data.</text>
</comment>
<protein>
    <submittedName>
        <fullName evidence="4">Glycosyltransferase WbuB</fullName>
    </submittedName>
</protein>
<dbReference type="SUPFAM" id="SSF53756">
    <property type="entry name" value="UDP-Glycosyltransferase/glycogen phosphorylase"/>
    <property type="match status" value="1"/>
</dbReference>
<dbReference type="OrthoDB" id="9811902at2"/>
<dbReference type="PANTHER" id="PTHR46401:SF2">
    <property type="entry name" value="GLYCOSYLTRANSFERASE WBBK-RELATED"/>
    <property type="match status" value="1"/>
</dbReference>
<gene>
    <name evidence="4" type="ORF">EDX97_00155</name>
</gene>
<dbReference type="Proteomes" id="UP000276568">
    <property type="component" value="Unassembled WGS sequence"/>
</dbReference>
<organism evidence="4 5">
    <name type="scientific">Absicoccus porci</name>
    <dbReference type="NCBI Taxonomy" id="2486576"/>
    <lineage>
        <taxon>Bacteria</taxon>
        <taxon>Bacillati</taxon>
        <taxon>Bacillota</taxon>
        <taxon>Erysipelotrichia</taxon>
        <taxon>Erysipelotrichales</taxon>
        <taxon>Erysipelotrichaceae</taxon>
        <taxon>Absicoccus</taxon>
    </lineage>
</organism>
<evidence type="ECO:0000259" key="2">
    <source>
        <dbReference type="Pfam" id="PF00534"/>
    </source>
</evidence>
<dbReference type="GO" id="GO:0016757">
    <property type="term" value="F:glycosyltransferase activity"/>
    <property type="evidence" value="ECO:0007669"/>
    <property type="project" value="InterPro"/>
</dbReference>